<comment type="caution">
    <text evidence="4">The sequence shown here is derived from an EMBL/GenBank/DDBJ whole genome shotgun (WGS) entry which is preliminary data.</text>
</comment>
<feature type="compositionally biased region" description="Polar residues" evidence="1">
    <location>
        <begin position="167"/>
        <end position="186"/>
    </location>
</feature>
<gene>
    <name evidence="4" type="ORF">SAMN05444410_107151</name>
</gene>
<feature type="transmembrane region" description="Helical" evidence="2">
    <location>
        <begin position="45"/>
        <end position="64"/>
    </location>
</feature>
<dbReference type="EMBL" id="FNNO01000007">
    <property type="protein sequence ID" value="SDW95654.1"/>
    <property type="molecule type" value="Genomic_DNA"/>
</dbReference>
<evidence type="ECO:0000313" key="4">
    <source>
        <dbReference type="EMBL" id="SDW95654.1"/>
    </source>
</evidence>
<reference evidence="4 5" key="1">
    <citation type="submission" date="2016-10" db="EMBL/GenBank/DDBJ databases">
        <authorList>
            <person name="Varghese N."/>
            <person name="Submissions S."/>
        </authorList>
    </citation>
    <scope>NUCLEOTIDE SEQUENCE [LARGE SCALE GENOMIC DNA]</scope>
    <source>
        <strain evidence="4 5">DSM 25353</strain>
    </source>
</reference>
<dbReference type="AlphaFoldDB" id="A0A8X8ICR4"/>
<keyword evidence="2" id="KW-0472">Membrane</keyword>
<dbReference type="InterPro" id="IPR025665">
    <property type="entry name" value="Beta-barrel_OMP_2"/>
</dbReference>
<evidence type="ECO:0000256" key="1">
    <source>
        <dbReference type="SAM" id="MobiDB-lite"/>
    </source>
</evidence>
<sequence>MENQNYRDELEQFLHDEVKQHRIYPSDHVWKNIRTELHGNHSWPALSFFALFIITALTLSTLLINHPARFAAHTLLVNGQMKNNLAASADHTTGSVQENYFTQMASGHVTAATLEELASRQTATLPQPETVPTVGYDAVATAATEKTMATITAKTTNLKPAASLITSAQNNKARSSGTASFTAPTDNRQDVDTANSLAASEKAAPAATTETTTPPVTENTHKASAYAYNPPVVINQKRNSRVGIQFYLTPSTSYRKLTDEKLKEIIQPASNAVNTPLSQNNSSDVNQVVRHKPAIGLEFGFAVLYNMSNRLKFKTGVQMNIRQYYIETFQSPTSDVATISLINYRGIENINLYSPYHNNSGLSATQLDNKLYQVSIPLGIQWEIFNGNHWGVNTEASVQPTFTLNKKVYLLSTDLKHYADGGSFLRKWNVNTGVGINLTYKTRGATIQLGPQIRYQHLPTYSNLYPIKEYLLDYGLRLGITKQLSK</sequence>
<name>A0A8X8ICR4_9BACT</name>
<feature type="domain" description="Outer membrane protein beta-barrel" evidence="3">
    <location>
        <begin position="281"/>
        <end position="456"/>
    </location>
</feature>
<protein>
    <submittedName>
        <fullName evidence="4">Outer membrane protein beta-barrel domain-containing protein</fullName>
    </submittedName>
</protein>
<dbReference type="Pfam" id="PF13568">
    <property type="entry name" value="OMP_b-brl_2"/>
    <property type="match status" value="1"/>
</dbReference>
<dbReference type="RefSeq" id="WP_139173876.1">
    <property type="nucleotide sequence ID" value="NZ_FNNO01000007.1"/>
</dbReference>
<feature type="compositionally biased region" description="Low complexity" evidence="1">
    <location>
        <begin position="193"/>
        <end position="217"/>
    </location>
</feature>
<accession>A0A8X8ICR4</accession>
<organism evidence="4 5">
    <name type="scientific">Hydrobacter penzbergensis</name>
    <dbReference type="NCBI Taxonomy" id="1235997"/>
    <lineage>
        <taxon>Bacteria</taxon>
        <taxon>Pseudomonadati</taxon>
        <taxon>Bacteroidota</taxon>
        <taxon>Chitinophagia</taxon>
        <taxon>Chitinophagales</taxon>
        <taxon>Chitinophagaceae</taxon>
        <taxon>Hydrobacter</taxon>
    </lineage>
</organism>
<evidence type="ECO:0000259" key="3">
    <source>
        <dbReference type="Pfam" id="PF13568"/>
    </source>
</evidence>
<dbReference type="Proteomes" id="UP000198711">
    <property type="component" value="Unassembled WGS sequence"/>
</dbReference>
<feature type="region of interest" description="Disordered" evidence="1">
    <location>
        <begin position="167"/>
        <end position="217"/>
    </location>
</feature>
<keyword evidence="5" id="KW-1185">Reference proteome</keyword>
<keyword evidence="2" id="KW-0812">Transmembrane</keyword>
<keyword evidence="2" id="KW-1133">Transmembrane helix</keyword>
<evidence type="ECO:0000256" key="2">
    <source>
        <dbReference type="SAM" id="Phobius"/>
    </source>
</evidence>
<evidence type="ECO:0000313" key="5">
    <source>
        <dbReference type="Proteomes" id="UP000198711"/>
    </source>
</evidence>
<proteinExistence type="predicted"/>